<evidence type="ECO:0000313" key="2">
    <source>
        <dbReference type="EMBL" id="GAK55559.1"/>
    </source>
</evidence>
<organism evidence="2">
    <name type="scientific">Vecturithrix granuli</name>
    <dbReference type="NCBI Taxonomy" id="1499967"/>
    <lineage>
        <taxon>Bacteria</taxon>
        <taxon>Candidatus Moduliflexota</taxon>
        <taxon>Candidatus Vecturitrichia</taxon>
        <taxon>Candidatus Vecturitrichales</taxon>
        <taxon>Candidatus Vecturitrichaceae</taxon>
        <taxon>Candidatus Vecturithrix</taxon>
    </lineage>
</organism>
<dbReference type="PANTHER" id="PTHR12110:SF53">
    <property type="entry name" value="BLR5974 PROTEIN"/>
    <property type="match status" value="1"/>
</dbReference>
<dbReference type="Gene3D" id="3.20.20.150">
    <property type="entry name" value="Divalent-metal-dependent TIM barrel enzymes"/>
    <property type="match status" value="1"/>
</dbReference>
<dbReference type="eggNOG" id="COG1082">
    <property type="taxonomic scope" value="Bacteria"/>
</dbReference>
<sequence length="331" mass="37065">MYITGIGIDEDMEYLKGSLSYLEENLSFFSTCGFDCVEIAIHQLDVIINGRLQPRRVDNVRAITEKFDFNYTVHAPFRLNLAFPQSWPGHPTDLEHEQDVFAACLDFCAAVGAKVLVYHSGLIALQQTAFGLAPLPTDDELEEACEQEVAALRELMPLAAERGITVAMENRDPHPWEAAILMRSGLPANQLPKYHAGMMVADLIRQVEAVNHPHFGLTIDFGHLFLAANYCGFDYLDALRQAAPYIRHLHGSDNFGRLGGVFSNMYDRVPYGEGDVHLPPGWGEIPHIEALKQLSGYKGLYILEVSPRFHHLLPESVEVIKRIIQEATQPI</sequence>
<dbReference type="SUPFAM" id="SSF51658">
    <property type="entry name" value="Xylose isomerase-like"/>
    <property type="match status" value="1"/>
</dbReference>
<dbReference type="STRING" id="1499967.U27_02393"/>
<gene>
    <name evidence="2" type="ORF">U27_02393</name>
</gene>
<evidence type="ECO:0000313" key="3">
    <source>
        <dbReference type="Proteomes" id="UP000030661"/>
    </source>
</evidence>
<dbReference type="EMBL" id="DF820463">
    <property type="protein sequence ID" value="GAK55559.1"/>
    <property type="molecule type" value="Genomic_DNA"/>
</dbReference>
<name>A0A0S6W799_VECG1</name>
<reference evidence="2" key="1">
    <citation type="journal article" date="2015" name="PeerJ">
        <title>First genomic representation of candidate bacterial phylum KSB3 points to enhanced environmental sensing as a trigger of wastewater bulking.</title>
        <authorList>
            <person name="Sekiguchi Y."/>
            <person name="Ohashi A."/>
            <person name="Parks D.H."/>
            <person name="Yamauchi T."/>
            <person name="Tyson G.W."/>
            <person name="Hugenholtz P."/>
        </authorList>
    </citation>
    <scope>NUCLEOTIDE SEQUENCE [LARGE SCALE GENOMIC DNA]</scope>
</reference>
<proteinExistence type="predicted"/>
<dbReference type="AlphaFoldDB" id="A0A0S6W799"/>
<dbReference type="GO" id="GO:0016853">
    <property type="term" value="F:isomerase activity"/>
    <property type="evidence" value="ECO:0007669"/>
    <property type="project" value="UniProtKB-KW"/>
</dbReference>
<dbReference type="InterPro" id="IPR050312">
    <property type="entry name" value="IolE/XylAMocC-like"/>
</dbReference>
<dbReference type="InterPro" id="IPR036237">
    <property type="entry name" value="Xyl_isomerase-like_sf"/>
</dbReference>
<protein>
    <submittedName>
        <fullName evidence="2">Xylose isomerase domain protein TIM barrel</fullName>
    </submittedName>
</protein>
<keyword evidence="2" id="KW-0413">Isomerase</keyword>
<dbReference type="Proteomes" id="UP000030661">
    <property type="component" value="Unassembled WGS sequence"/>
</dbReference>
<dbReference type="HOGENOM" id="CLU_050006_0_0_0"/>
<feature type="domain" description="Xylose isomerase-like TIM barrel" evidence="1">
    <location>
        <begin position="30"/>
        <end position="321"/>
    </location>
</feature>
<keyword evidence="3" id="KW-1185">Reference proteome</keyword>
<dbReference type="Pfam" id="PF01261">
    <property type="entry name" value="AP_endonuc_2"/>
    <property type="match status" value="1"/>
</dbReference>
<accession>A0A0S6W799</accession>
<dbReference type="PANTHER" id="PTHR12110">
    <property type="entry name" value="HYDROXYPYRUVATE ISOMERASE"/>
    <property type="match status" value="1"/>
</dbReference>
<dbReference type="InterPro" id="IPR013022">
    <property type="entry name" value="Xyl_isomerase-like_TIM-brl"/>
</dbReference>
<evidence type="ECO:0000259" key="1">
    <source>
        <dbReference type="Pfam" id="PF01261"/>
    </source>
</evidence>